<dbReference type="SMART" id="SM00487">
    <property type="entry name" value="DEXDc"/>
    <property type="match status" value="1"/>
</dbReference>
<evidence type="ECO:0000256" key="9">
    <source>
        <dbReference type="ARBA" id="ARBA00023125"/>
    </source>
</evidence>
<dbReference type="GO" id="GO:0009307">
    <property type="term" value="P:DNA restriction-modification system"/>
    <property type="evidence" value="ECO:0007669"/>
    <property type="project" value="UniProtKB-KW"/>
</dbReference>
<dbReference type="EC" id="3.1.21.3" evidence="10"/>
<dbReference type="Pfam" id="PF22679">
    <property type="entry name" value="T1R_D3-like"/>
    <property type="match status" value="1"/>
</dbReference>
<dbReference type="Pfam" id="PF04313">
    <property type="entry name" value="HSDR_N"/>
    <property type="match status" value="1"/>
</dbReference>
<evidence type="ECO:0000256" key="2">
    <source>
        <dbReference type="ARBA" id="ARBA00008598"/>
    </source>
</evidence>
<dbReference type="InterPro" id="IPR021810">
    <property type="entry name" value="T1RH-like_C"/>
</dbReference>
<keyword evidence="4 10" id="KW-0547">Nucleotide-binding</keyword>
<sequence>MTDRGVTESVVEQAALAWLESIGWQVVNGAEIAPGEPDAERETYGQVFLARRLHDALARINPRLPSDALDDALRKLLRPEGVELILQNRGLHRLLVDGVTVEYRDDDGAIRGAQARVIDFDRPEANDWLAVNQYSVAENRHTRRPDVVLFVNGLPLGVIELKNAAGQNATIWSAFQQLQTYQADVPSLFVTNALLVASDGVEARVGAVGAGREWFKPWRTIAGEALADPHLPELQVVIEGLCHKRRFLDLIRDFFVFEDDGARVVKKIAGYHQFHAVQAAVGETLRAAEMLRRPAGFADEQGRYEAGGRLGGKPGDRRVGVVWHTQGSGKSLTMAFYAGRIIREPAMENPTVVVLTDRNDLDDQLFGTFSRCAGLLRQPPVQAASRTHLRELLAVQAGGVVFTTIHKFFPEEKGDQHPTLSERRNIVVIADEAHRSQYDFIDGYARHMRDALPHASFIGFTGTPIELQDASTRAVFGDYISIYDIQRAVQDGATVPIYYESRLAKIALDETERPKIDPEFEEATEGEEIERKEKLKTKWAQLEAIVGSQKRLELVARDIVEHFEKRLEAMDGKAMVVCMSRRIAVELYREIAKLRPEWHGEGDETGAMKVVMTGSASDPLDWQPHIRTKPRREALANRFRDPKSPFRLAIVRDMWLTGFDAPSLHTMYLDKPMRGHGLMQAIARVNRVFKDKPGGLVVDYLGLTHELKQALATYTESGGKGRTALNQDEAVALMLSKHEVCCALFHGFDWSKWMKGTPQERLSLLPAAQEHILAQDNGKERFLHTTRELSQAFALAVPHDDALRIRDDVAFFQAVQAVLAKRAPGDPRPEEELDHAVRQIISRAVTQEGVVDIFAAAGLEKPDISILSDEFLAEVRGMPQRNLAVELLQKLLKGEIKSRGRKNVVQARSFAEMLEQTLRRYQNRAIEAAQVIEELIALAKEMREAAARGETLGLTEAELAFYDALETNDSAVKVLGDETLRGIARELVETVRKNVTIDWTLRETVRAQLRVLVKRILRKYGYPPDMQEKATQTVLEQAALLSAEWAV</sequence>
<evidence type="ECO:0000256" key="3">
    <source>
        <dbReference type="ARBA" id="ARBA00022722"/>
    </source>
</evidence>
<dbReference type="InterPro" id="IPR027417">
    <property type="entry name" value="P-loop_NTPase"/>
</dbReference>
<feature type="coiled-coil region" evidence="11">
    <location>
        <begin position="911"/>
        <end position="948"/>
    </location>
</feature>
<accession>A0A1Y6CM36</accession>
<evidence type="ECO:0000256" key="8">
    <source>
        <dbReference type="ARBA" id="ARBA00022840"/>
    </source>
</evidence>
<evidence type="ECO:0000256" key="7">
    <source>
        <dbReference type="ARBA" id="ARBA00022801"/>
    </source>
</evidence>
<evidence type="ECO:0000256" key="11">
    <source>
        <dbReference type="SAM" id="Coils"/>
    </source>
</evidence>
<dbReference type="Proteomes" id="UP000192917">
    <property type="component" value="Unassembled WGS sequence"/>
</dbReference>
<dbReference type="RefSeq" id="WP_085125180.1">
    <property type="nucleotide sequence ID" value="NZ_FWZX01000025.1"/>
</dbReference>
<dbReference type="SUPFAM" id="SSF52540">
    <property type="entry name" value="P-loop containing nucleoside triphosphate hydrolases"/>
    <property type="match status" value="2"/>
</dbReference>
<dbReference type="CDD" id="cd18030">
    <property type="entry name" value="DEXHc_RE_I_HsdR"/>
    <property type="match status" value="1"/>
</dbReference>
<dbReference type="STRING" id="560819.SAMN05428998_12519"/>
<comment type="similarity">
    <text evidence="2 10">Belongs to the HsdR family.</text>
</comment>
<comment type="function">
    <text evidence="10">Subunit R is required for both nuclease and ATPase activities, but not for modification.</text>
</comment>
<keyword evidence="7 10" id="KW-0378">Hydrolase</keyword>
<dbReference type="GO" id="GO:0003677">
    <property type="term" value="F:DNA binding"/>
    <property type="evidence" value="ECO:0007669"/>
    <property type="project" value="UniProtKB-KW"/>
</dbReference>
<dbReference type="GO" id="GO:0005524">
    <property type="term" value="F:ATP binding"/>
    <property type="evidence" value="ECO:0007669"/>
    <property type="project" value="UniProtKB-KW"/>
</dbReference>
<dbReference type="InterPro" id="IPR007409">
    <property type="entry name" value="Restrct_endonuc_type1_HsdR_N"/>
</dbReference>
<reference evidence="13 14" key="1">
    <citation type="submission" date="2017-04" db="EMBL/GenBank/DDBJ databases">
        <authorList>
            <person name="Afonso C.L."/>
            <person name="Miller P.J."/>
            <person name="Scott M.A."/>
            <person name="Spackman E."/>
            <person name="Goraichik I."/>
            <person name="Dimitrov K.M."/>
            <person name="Suarez D.L."/>
            <person name="Swayne D.E."/>
        </authorList>
    </citation>
    <scope>NUCLEOTIDE SEQUENCE [LARGE SCALE GENOMIC DNA]</scope>
    <source>
        <strain evidence="13 14">USBA 355</strain>
    </source>
</reference>
<name>A0A1Y6CM36_9PROT</name>
<dbReference type="Pfam" id="PF11867">
    <property type="entry name" value="T1RH-like_C"/>
    <property type="match status" value="1"/>
</dbReference>
<keyword evidence="5 10" id="KW-0680">Restriction system</keyword>
<evidence type="ECO:0000256" key="6">
    <source>
        <dbReference type="ARBA" id="ARBA00022759"/>
    </source>
</evidence>
<dbReference type="PANTHER" id="PTHR30195:SF15">
    <property type="entry name" value="TYPE I RESTRICTION ENZYME HINDI ENDONUCLEASE SUBUNIT"/>
    <property type="match status" value="1"/>
</dbReference>
<dbReference type="NCBIfam" id="TIGR00348">
    <property type="entry name" value="hsdR"/>
    <property type="match status" value="1"/>
</dbReference>
<evidence type="ECO:0000256" key="10">
    <source>
        <dbReference type="RuleBase" id="RU364115"/>
    </source>
</evidence>
<evidence type="ECO:0000256" key="1">
    <source>
        <dbReference type="ARBA" id="ARBA00000851"/>
    </source>
</evidence>
<protein>
    <recommendedName>
        <fullName evidence="10">Type I restriction enzyme endonuclease subunit</fullName>
        <shortName evidence="10">R protein</shortName>
        <ecNumber evidence="10">3.1.21.3</ecNumber>
    </recommendedName>
</protein>
<dbReference type="EMBL" id="FWZX01000025">
    <property type="protein sequence ID" value="SMF63957.1"/>
    <property type="molecule type" value="Genomic_DNA"/>
</dbReference>
<dbReference type="InterPro" id="IPR014001">
    <property type="entry name" value="Helicase_ATP-bd"/>
</dbReference>
<proteinExistence type="inferred from homology"/>
<evidence type="ECO:0000313" key="14">
    <source>
        <dbReference type="Proteomes" id="UP000192917"/>
    </source>
</evidence>
<keyword evidence="3" id="KW-0540">Nuclease</keyword>
<keyword evidence="11" id="KW-0175">Coiled coil</keyword>
<dbReference type="PANTHER" id="PTHR30195">
    <property type="entry name" value="TYPE I SITE-SPECIFIC DEOXYRIBONUCLEASE PROTEIN SUBUNIT M AND R"/>
    <property type="match status" value="1"/>
</dbReference>
<dbReference type="CDD" id="cd22332">
    <property type="entry name" value="HsdR_N"/>
    <property type="match status" value="1"/>
</dbReference>
<comment type="catalytic activity">
    <reaction evidence="1 10">
        <text>Endonucleolytic cleavage of DNA to give random double-stranded fragments with terminal 5'-phosphates, ATP is simultaneously hydrolyzed.</text>
        <dbReference type="EC" id="3.1.21.3"/>
    </reaction>
</comment>
<dbReference type="Pfam" id="PF18766">
    <property type="entry name" value="SWI2_SNF2"/>
    <property type="match status" value="1"/>
</dbReference>
<dbReference type="InterPro" id="IPR004473">
    <property type="entry name" value="Restrct_endonuc_typeI_HsdR"/>
</dbReference>
<keyword evidence="9 10" id="KW-0238">DNA-binding</keyword>
<evidence type="ECO:0000256" key="5">
    <source>
        <dbReference type="ARBA" id="ARBA00022747"/>
    </source>
</evidence>
<comment type="subunit">
    <text evidence="10">The type I restriction/modification system is composed of three polypeptides R, M and S.</text>
</comment>
<evidence type="ECO:0000256" key="4">
    <source>
        <dbReference type="ARBA" id="ARBA00022741"/>
    </source>
</evidence>
<keyword evidence="8 10" id="KW-0067">ATP-binding</keyword>
<dbReference type="Gene3D" id="3.90.1570.50">
    <property type="match status" value="1"/>
</dbReference>
<dbReference type="InterPro" id="IPR055180">
    <property type="entry name" value="HsdR_RecA-like_helicase_dom_2"/>
</dbReference>
<dbReference type="InterPro" id="IPR040980">
    <property type="entry name" value="SWI2_SNF2"/>
</dbReference>
<feature type="domain" description="Helicase ATP-binding" evidence="12">
    <location>
        <begin position="311"/>
        <end position="482"/>
    </location>
</feature>
<evidence type="ECO:0000259" key="12">
    <source>
        <dbReference type="PROSITE" id="PS51192"/>
    </source>
</evidence>
<dbReference type="Gene3D" id="3.40.50.300">
    <property type="entry name" value="P-loop containing nucleotide triphosphate hydrolases"/>
    <property type="match status" value="2"/>
</dbReference>
<dbReference type="CDD" id="cd18800">
    <property type="entry name" value="SF2_C_EcoR124I-like"/>
    <property type="match status" value="1"/>
</dbReference>
<dbReference type="AlphaFoldDB" id="A0A1Y6CM36"/>
<keyword evidence="14" id="KW-1185">Reference proteome</keyword>
<dbReference type="InterPro" id="IPR051268">
    <property type="entry name" value="Type-I_R_enzyme_R_subunit"/>
</dbReference>
<evidence type="ECO:0000313" key="13">
    <source>
        <dbReference type="EMBL" id="SMF63957.1"/>
    </source>
</evidence>
<dbReference type="PROSITE" id="PS51192">
    <property type="entry name" value="HELICASE_ATP_BIND_1"/>
    <property type="match status" value="1"/>
</dbReference>
<keyword evidence="6" id="KW-0255">Endonuclease</keyword>
<gene>
    <name evidence="13" type="ORF">SAMN05428998_12519</name>
</gene>
<dbReference type="GO" id="GO:0009035">
    <property type="term" value="F:type I site-specific deoxyribonuclease activity"/>
    <property type="evidence" value="ECO:0007669"/>
    <property type="project" value="UniProtKB-EC"/>
</dbReference>
<organism evidence="13 14">
    <name type="scientific">Tistlia consotensis USBA 355</name>
    <dbReference type="NCBI Taxonomy" id="560819"/>
    <lineage>
        <taxon>Bacteria</taxon>
        <taxon>Pseudomonadati</taxon>
        <taxon>Pseudomonadota</taxon>
        <taxon>Alphaproteobacteria</taxon>
        <taxon>Rhodospirillales</taxon>
        <taxon>Rhodovibrionaceae</taxon>
        <taxon>Tistlia</taxon>
    </lineage>
</organism>